<reference evidence="12 13" key="1">
    <citation type="journal article" date="2011" name="J. Microbiol.">
        <title>Bacillus kyonggiensis sp. nov., isolated from soil of a lettuce field.</title>
        <authorList>
            <person name="Dong K."/>
            <person name="Lee S."/>
        </authorList>
    </citation>
    <scope>NUCLEOTIDE SEQUENCE [LARGE SCALE GENOMIC DNA]</scope>
    <source>
        <strain evidence="12 13">NB22</strain>
    </source>
</reference>
<evidence type="ECO:0000256" key="2">
    <source>
        <dbReference type="ARBA" id="ARBA00008711"/>
    </source>
</evidence>
<keyword evidence="5 9" id="KW-0808">Transferase</keyword>
<dbReference type="PROSITE" id="PS00374">
    <property type="entry name" value="MGMT"/>
    <property type="match status" value="1"/>
</dbReference>
<keyword evidence="3 9" id="KW-0963">Cytoplasm</keyword>
<dbReference type="InterPro" id="IPR001497">
    <property type="entry name" value="MethylDNA_cys_MeTrfase_AS"/>
</dbReference>
<gene>
    <name evidence="12" type="ORF">FA727_02555</name>
</gene>
<evidence type="ECO:0000256" key="8">
    <source>
        <dbReference type="ARBA" id="ARBA00049348"/>
    </source>
</evidence>
<keyword evidence="7 9" id="KW-0234">DNA repair</keyword>
<accession>A0A4U1D765</accession>
<dbReference type="Proteomes" id="UP000307756">
    <property type="component" value="Unassembled WGS sequence"/>
</dbReference>
<dbReference type="GO" id="GO:0006307">
    <property type="term" value="P:DNA alkylation repair"/>
    <property type="evidence" value="ECO:0007669"/>
    <property type="project" value="UniProtKB-UniRule"/>
</dbReference>
<evidence type="ECO:0000313" key="12">
    <source>
        <dbReference type="EMBL" id="TKC18449.1"/>
    </source>
</evidence>
<dbReference type="GO" id="GO:0005737">
    <property type="term" value="C:cytoplasm"/>
    <property type="evidence" value="ECO:0007669"/>
    <property type="project" value="UniProtKB-SubCell"/>
</dbReference>
<comment type="miscellaneous">
    <text evidence="9">This enzyme catalyzes only one turnover and therefore is not strictly catalytic. According to one definition, an enzyme is a biocatalyst that acts repeatedly and over many reaction cycles.</text>
</comment>
<comment type="subcellular location">
    <subcellularLocation>
        <location evidence="9">Cytoplasm</location>
    </subcellularLocation>
</comment>
<dbReference type="GO" id="GO:0003908">
    <property type="term" value="F:methylated-DNA-[protein]-cysteine S-methyltransferase activity"/>
    <property type="evidence" value="ECO:0007669"/>
    <property type="project" value="UniProtKB-UniRule"/>
</dbReference>
<dbReference type="InterPro" id="IPR036631">
    <property type="entry name" value="MGMT_N_sf"/>
</dbReference>
<dbReference type="Gene3D" id="1.10.10.10">
    <property type="entry name" value="Winged helix-like DNA-binding domain superfamily/Winged helix DNA-binding domain"/>
    <property type="match status" value="1"/>
</dbReference>
<keyword evidence="13" id="KW-1185">Reference proteome</keyword>
<dbReference type="Pfam" id="PF01035">
    <property type="entry name" value="DNA_binding_1"/>
    <property type="match status" value="1"/>
</dbReference>
<dbReference type="InterPro" id="IPR014048">
    <property type="entry name" value="MethylDNA_cys_MeTrfase_DNA-bd"/>
</dbReference>
<dbReference type="HAMAP" id="MF_00772">
    <property type="entry name" value="OGT"/>
    <property type="match status" value="1"/>
</dbReference>
<dbReference type="PANTHER" id="PTHR10815:SF5">
    <property type="entry name" value="METHYLATED-DNA--PROTEIN-CYSTEINE METHYLTRANSFERASE"/>
    <property type="match status" value="1"/>
</dbReference>
<feature type="domain" description="Methylguanine DNA methyltransferase ribonuclease-like" evidence="11">
    <location>
        <begin position="3"/>
        <end position="72"/>
    </location>
</feature>
<dbReference type="AlphaFoldDB" id="A0A4U1D765"/>
<dbReference type="InterPro" id="IPR008332">
    <property type="entry name" value="MethylG_MeTrfase_N"/>
</dbReference>
<evidence type="ECO:0000256" key="4">
    <source>
        <dbReference type="ARBA" id="ARBA00022603"/>
    </source>
</evidence>
<dbReference type="InterPro" id="IPR036388">
    <property type="entry name" value="WH-like_DNA-bd_sf"/>
</dbReference>
<dbReference type="OrthoDB" id="9802228at2"/>
<evidence type="ECO:0000313" key="13">
    <source>
        <dbReference type="Proteomes" id="UP000307756"/>
    </source>
</evidence>
<dbReference type="GO" id="GO:0032259">
    <property type="term" value="P:methylation"/>
    <property type="evidence" value="ECO:0007669"/>
    <property type="project" value="UniProtKB-KW"/>
</dbReference>
<dbReference type="FunFam" id="1.10.10.10:FF:000214">
    <property type="entry name" value="Methylated-DNA--protein-cysteine methyltransferase"/>
    <property type="match status" value="1"/>
</dbReference>
<dbReference type="Gene3D" id="3.30.160.70">
    <property type="entry name" value="Methylated DNA-protein cysteine methyltransferase domain"/>
    <property type="match status" value="1"/>
</dbReference>
<evidence type="ECO:0000256" key="3">
    <source>
        <dbReference type="ARBA" id="ARBA00022490"/>
    </source>
</evidence>
<comment type="catalytic activity">
    <reaction evidence="8 9">
        <text>a 6-O-methyl-2'-deoxyguanosine in DNA + L-cysteinyl-[protein] = S-methyl-L-cysteinyl-[protein] + a 2'-deoxyguanosine in DNA</text>
        <dbReference type="Rhea" id="RHEA:24000"/>
        <dbReference type="Rhea" id="RHEA-COMP:10131"/>
        <dbReference type="Rhea" id="RHEA-COMP:10132"/>
        <dbReference type="Rhea" id="RHEA-COMP:11367"/>
        <dbReference type="Rhea" id="RHEA-COMP:11368"/>
        <dbReference type="ChEBI" id="CHEBI:29950"/>
        <dbReference type="ChEBI" id="CHEBI:82612"/>
        <dbReference type="ChEBI" id="CHEBI:85445"/>
        <dbReference type="ChEBI" id="CHEBI:85448"/>
        <dbReference type="EC" id="2.1.1.63"/>
    </reaction>
</comment>
<proteinExistence type="inferred from homology"/>
<feature type="active site" description="Nucleophile; methyl group acceptor" evidence="9">
    <location>
        <position position="129"/>
    </location>
</feature>
<name>A0A4U1D765_9BACI</name>
<evidence type="ECO:0000256" key="6">
    <source>
        <dbReference type="ARBA" id="ARBA00022763"/>
    </source>
</evidence>
<dbReference type="SUPFAM" id="SSF53155">
    <property type="entry name" value="Methylated DNA-protein cysteine methyltransferase domain"/>
    <property type="match status" value="1"/>
</dbReference>
<keyword evidence="4 9" id="KW-0489">Methyltransferase</keyword>
<evidence type="ECO:0000256" key="5">
    <source>
        <dbReference type="ARBA" id="ARBA00022679"/>
    </source>
</evidence>
<evidence type="ECO:0000256" key="9">
    <source>
        <dbReference type="HAMAP-Rule" id="MF_00772"/>
    </source>
</evidence>
<comment type="similarity">
    <text evidence="2 9">Belongs to the MGMT family.</text>
</comment>
<comment type="function">
    <text evidence="9">Involved in the cellular defense against the biological effects of O6-methylguanine (O6-MeG) and O4-methylthymine (O4-MeT) in DNA. Repairs the methylated nucleobase in DNA by stoichiometrically transferring the methyl group to a cysteine residue in the enzyme. This is a suicide reaction: the enzyme is irreversibly inactivated.</text>
</comment>
<dbReference type="InterPro" id="IPR036217">
    <property type="entry name" value="MethylDNA_cys_MeTrfase_DNAb"/>
</dbReference>
<dbReference type="RefSeq" id="WP_136829160.1">
    <property type="nucleotide sequence ID" value="NZ_SWBM01000001.1"/>
</dbReference>
<dbReference type="Pfam" id="PF02870">
    <property type="entry name" value="Methyltransf_1N"/>
    <property type="match status" value="1"/>
</dbReference>
<dbReference type="InterPro" id="IPR023546">
    <property type="entry name" value="MGMT"/>
</dbReference>
<evidence type="ECO:0000259" key="10">
    <source>
        <dbReference type="Pfam" id="PF01035"/>
    </source>
</evidence>
<keyword evidence="6 9" id="KW-0227">DNA damage</keyword>
<evidence type="ECO:0000256" key="7">
    <source>
        <dbReference type="ARBA" id="ARBA00023204"/>
    </source>
</evidence>
<evidence type="ECO:0000256" key="1">
    <source>
        <dbReference type="ARBA" id="ARBA00001286"/>
    </source>
</evidence>
<protein>
    <recommendedName>
        <fullName evidence="9">Methylated-DNA--protein-cysteine methyltransferase</fullName>
        <ecNumber evidence="9">2.1.1.63</ecNumber>
    </recommendedName>
    <alternativeName>
        <fullName evidence="9">6-O-methylguanine-DNA methyltransferase</fullName>
        <shortName evidence="9">MGMT</shortName>
    </alternativeName>
    <alternativeName>
        <fullName evidence="9">O-6-methylguanine-DNA-alkyltransferase</fullName>
    </alternativeName>
</protein>
<comment type="caution">
    <text evidence="12">The sequence shown here is derived from an EMBL/GenBank/DDBJ whole genome shotgun (WGS) entry which is preliminary data.</text>
</comment>
<comment type="catalytic activity">
    <reaction evidence="1 9">
        <text>a 4-O-methyl-thymidine in DNA + L-cysteinyl-[protein] = a thymidine in DNA + S-methyl-L-cysteinyl-[protein]</text>
        <dbReference type="Rhea" id="RHEA:53428"/>
        <dbReference type="Rhea" id="RHEA-COMP:10131"/>
        <dbReference type="Rhea" id="RHEA-COMP:10132"/>
        <dbReference type="Rhea" id="RHEA-COMP:13555"/>
        <dbReference type="Rhea" id="RHEA-COMP:13556"/>
        <dbReference type="ChEBI" id="CHEBI:29950"/>
        <dbReference type="ChEBI" id="CHEBI:82612"/>
        <dbReference type="ChEBI" id="CHEBI:137386"/>
        <dbReference type="ChEBI" id="CHEBI:137387"/>
        <dbReference type="EC" id="2.1.1.63"/>
    </reaction>
</comment>
<feature type="domain" description="Methylated-DNA-[protein]-cysteine S-methyltransferase DNA binding" evidence="10">
    <location>
        <begin position="79"/>
        <end position="159"/>
    </location>
</feature>
<evidence type="ECO:0000259" key="11">
    <source>
        <dbReference type="Pfam" id="PF02870"/>
    </source>
</evidence>
<dbReference type="CDD" id="cd06445">
    <property type="entry name" value="ATase"/>
    <property type="match status" value="1"/>
</dbReference>
<organism evidence="12 13">
    <name type="scientific">Robertmurraya kyonggiensis</name>
    <dbReference type="NCBI Taxonomy" id="1037680"/>
    <lineage>
        <taxon>Bacteria</taxon>
        <taxon>Bacillati</taxon>
        <taxon>Bacillota</taxon>
        <taxon>Bacilli</taxon>
        <taxon>Bacillales</taxon>
        <taxon>Bacillaceae</taxon>
        <taxon>Robertmurraya</taxon>
    </lineage>
</organism>
<dbReference type="EC" id="2.1.1.63" evidence="9"/>
<dbReference type="PANTHER" id="PTHR10815">
    <property type="entry name" value="METHYLATED-DNA--PROTEIN-CYSTEINE METHYLTRANSFERASE"/>
    <property type="match status" value="1"/>
</dbReference>
<dbReference type="EMBL" id="SWBM01000001">
    <property type="protein sequence ID" value="TKC18449.1"/>
    <property type="molecule type" value="Genomic_DNA"/>
</dbReference>
<dbReference type="SUPFAM" id="SSF46767">
    <property type="entry name" value="Methylated DNA-protein cysteine methyltransferase, C-terminal domain"/>
    <property type="match status" value="1"/>
</dbReference>
<dbReference type="NCBIfam" id="TIGR00589">
    <property type="entry name" value="ogt"/>
    <property type="match status" value="1"/>
</dbReference>
<sequence>MKYYTIYQSSIGEIYVVADENHIVALHIGNEDFLESEKEEVQKNSSHPLLMQAVQQLDEYFSGKRKDFDLPLQEKGTIFQTRVWNELKKIPYGTTISYQDVATAIGNTKAVRAIGQANKANKLPIIIPCHRVIGKDQSLTGYAGTQVHIKEKLLELEGAFFKK</sequence>